<dbReference type="Gene3D" id="1.25.40.10">
    <property type="entry name" value="Tetratricopeptide repeat domain"/>
    <property type="match status" value="2"/>
</dbReference>
<evidence type="ECO:0000256" key="1">
    <source>
        <dbReference type="ARBA" id="ARBA00022737"/>
    </source>
</evidence>
<protein>
    <recommendedName>
        <fullName evidence="4">Pentacotripeptide-repeat region of PRORP domain-containing protein</fullName>
    </recommendedName>
</protein>
<name>A0A7S2UG02_9STRA</name>
<accession>A0A7S2UG02</accession>
<feature type="region of interest" description="Disordered" evidence="2">
    <location>
        <begin position="521"/>
        <end position="549"/>
    </location>
</feature>
<dbReference type="PANTHER" id="PTHR47942:SF63">
    <property type="entry name" value="PENTATRICOPEPTIDE REPEAT-CONTAINING PROTEIN"/>
    <property type="match status" value="1"/>
</dbReference>
<evidence type="ECO:0000313" key="3">
    <source>
        <dbReference type="EMBL" id="CAD9818813.1"/>
    </source>
</evidence>
<dbReference type="EMBL" id="HBHQ01015935">
    <property type="protein sequence ID" value="CAD9818813.1"/>
    <property type="molecule type" value="Transcribed_RNA"/>
</dbReference>
<dbReference type="PANTHER" id="PTHR47942">
    <property type="entry name" value="TETRATRICOPEPTIDE REPEAT (TPR)-LIKE SUPERFAMILY PROTEIN-RELATED"/>
    <property type="match status" value="1"/>
</dbReference>
<dbReference type="InterPro" id="IPR051222">
    <property type="entry name" value="PPR/CCM1_RNA-binding"/>
</dbReference>
<dbReference type="InterPro" id="IPR011990">
    <property type="entry name" value="TPR-like_helical_dom_sf"/>
</dbReference>
<evidence type="ECO:0008006" key="4">
    <source>
        <dbReference type="Google" id="ProtNLM"/>
    </source>
</evidence>
<gene>
    <name evidence="3" type="ORF">ASEP1449_LOCUS10645</name>
</gene>
<proteinExistence type="predicted"/>
<keyword evidence="1" id="KW-0677">Repeat</keyword>
<organism evidence="3">
    <name type="scientific">Attheya septentrionalis</name>
    <dbReference type="NCBI Taxonomy" id="420275"/>
    <lineage>
        <taxon>Eukaryota</taxon>
        <taxon>Sar</taxon>
        <taxon>Stramenopiles</taxon>
        <taxon>Ochrophyta</taxon>
        <taxon>Bacillariophyta</taxon>
        <taxon>Coscinodiscophyceae</taxon>
        <taxon>Chaetocerotophycidae</taxon>
        <taxon>Chaetocerotales</taxon>
        <taxon>Attheyaceae</taxon>
        <taxon>Attheya</taxon>
    </lineage>
</organism>
<feature type="compositionally biased region" description="Basic residues" evidence="2">
    <location>
        <begin position="527"/>
        <end position="541"/>
    </location>
</feature>
<dbReference type="AlphaFoldDB" id="A0A7S2UG02"/>
<evidence type="ECO:0000256" key="2">
    <source>
        <dbReference type="SAM" id="MobiDB-lite"/>
    </source>
</evidence>
<reference evidence="3" key="1">
    <citation type="submission" date="2021-01" db="EMBL/GenBank/DDBJ databases">
        <authorList>
            <person name="Corre E."/>
            <person name="Pelletier E."/>
            <person name="Niang G."/>
            <person name="Scheremetjew M."/>
            <person name="Finn R."/>
            <person name="Kale V."/>
            <person name="Holt S."/>
            <person name="Cochrane G."/>
            <person name="Meng A."/>
            <person name="Brown T."/>
            <person name="Cohen L."/>
        </authorList>
    </citation>
    <scope>NUCLEOTIDE SEQUENCE</scope>
    <source>
        <strain evidence="3">CCMP2084</strain>
    </source>
</reference>
<sequence>MAIRERQRKRVRNVWTAAIAVSAVYSSSLSRPQHYFGIIPTASAYVNINSGLPGHKHRAWLKKLTCEICDSAPGDLTQEMLQSTPQIMEALAQNQYAEKIQAQNDHYGRDCALAVESLLKRVIDERKAGNTKAVPTTTAYNAILEGWARSGEGGAGAERAEMILLQMQDMFSVGGDINVQPDLQSFHDVIMAWDLSGEQYAPQRAQRVLEWMVSLYQANENDKAVPDVECFDTALYTWAKSNHDNAPQKAEQLLVWMETLHDSGIFPEVQPHTGSFNAILTAWFKSKQPGAAERANAILEHMEELSAGGNSQIQPNSASYSLVAGAWARSGSRESAVRAHGLLKRLEVAYRAGDKDIQLNHLIFNYAINACERNQDHSRARDILEMQTRFYTEDKMKTCCPDVYSYTSVIGSCANANGSLSDRKTAFNIAYATLEEARTCKRSPPNHVTYGNMMKACARLLKEGSIHREKMARNIFTSSCDDGCTGDMVLKWLRYAASPELYKELMEGIDEQKLPREWTSRVNEKKAFHKGKKKSQKRKYVPSKGNLRP</sequence>